<gene>
    <name evidence="2" type="ORF">OZSIB_0762</name>
</gene>
<sequence length="855" mass="94536">MGTPGEAELIRDLDAPIRTCRLFAIEHLLQYGASQAALEALQRHQAREEDPECAMLLEHAMAAIRSRLAPSTPEAAAAPGATTPASPLLPSDLTPEAFLSRYQATSETARVHLLSQLSPTHLRNFAPYVPALFQAEPNRLLGAALLRTFKTVWPRDHLKPLVPHLRSAYWSMRHAVMDLLVHKAPDLLARDLPRLLGHADPRVRILAVRGLAAVDPAEAERHLIAMFHSPQAEVRFAALQNSIFFPYSVVKPLLLQGLAMETDPEAWQRIALVLENNPDPDLPYRLWELAETSSEEKRPWLIELQKRVCANLQRAHLLEEDYAVYQERLLTWAKQRLARRWVHAVVEQLLDHALPDLDPQLERRWSDPFVQAAVKEALGWSIPETARQWLAAKLPAHLGQQAGSTAATPASPGPASGVDETATPPPIPNEPPLPSPAVGQSSAPMVQAPESTPDELLRQMARWTTADVTEARSTLTAILRQASEPPSALLAMALKTAARLKLPEFVEIARQRVFGKDAPVAAACLEYLGAVDFDWLLPYLGQLVQHEDLRVKTAVVRQLKRVDPEQALSAMKALLSSRDSERQKAALACLIHFEFALVRALLLAYLEQSPAPELFERGLCFFQANPDVGNLFPLYRLERGLSGTAARKARQVREENIRFLTNAGLVKPGAVEIEEATLAQRWAEEQAHSAKRNNACTVERVANPTFWEAFTEYLHDLRFQLAEQGLATWSQRLWNEVRAWAAQHPTIVGTALIGIIAFWVALGWEIETAAPLSPKGGAILSTPIDVTGTVRQTHAQGVMFESQDGRQYVVSAPPGRDFSEVPVGAVVRLRLLPIRMDGSGRIQAQFIAAGAPSPD</sequence>
<proteinExistence type="predicted"/>
<organism evidence="2 3">
    <name type="scientific">Candidatus Ozemobacter sibiricus</name>
    <dbReference type="NCBI Taxonomy" id="2268124"/>
    <lineage>
        <taxon>Bacteria</taxon>
        <taxon>Candidatus Ozemobacteria</taxon>
        <taxon>Candidatus Ozemobacterales</taxon>
        <taxon>Candidatus Ozemobacteraceae</taxon>
        <taxon>Candidatus Ozemobacter</taxon>
    </lineage>
</organism>
<dbReference type="Gene3D" id="1.25.10.10">
    <property type="entry name" value="Leucine-rich Repeat Variant"/>
    <property type="match status" value="2"/>
</dbReference>
<accession>A0A367ZU16</accession>
<feature type="region of interest" description="Disordered" evidence="1">
    <location>
        <begin position="400"/>
        <end position="454"/>
    </location>
</feature>
<feature type="compositionally biased region" description="Low complexity" evidence="1">
    <location>
        <begin position="402"/>
        <end position="417"/>
    </location>
</feature>
<comment type="caution">
    <text evidence="2">The sequence shown here is derived from an EMBL/GenBank/DDBJ whole genome shotgun (WGS) entry which is preliminary data.</text>
</comment>
<feature type="compositionally biased region" description="Pro residues" evidence="1">
    <location>
        <begin position="423"/>
        <end position="435"/>
    </location>
</feature>
<dbReference type="InterPro" id="IPR016024">
    <property type="entry name" value="ARM-type_fold"/>
</dbReference>
<dbReference type="SUPFAM" id="SSF48371">
    <property type="entry name" value="ARM repeat"/>
    <property type="match status" value="1"/>
</dbReference>
<dbReference type="AlphaFoldDB" id="A0A367ZU16"/>
<evidence type="ECO:0008006" key="4">
    <source>
        <dbReference type="Google" id="ProtNLM"/>
    </source>
</evidence>
<name>A0A367ZU16_9BACT</name>
<protein>
    <recommendedName>
        <fullName evidence="4">HEAT repeat domain-containing protein</fullName>
    </recommendedName>
</protein>
<dbReference type="EMBL" id="QOQW01000001">
    <property type="protein sequence ID" value="RCK81628.1"/>
    <property type="molecule type" value="Genomic_DNA"/>
</dbReference>
<dbReference type="Pfam" id="PF13646">
    <property type="entry name" value="HEAT_2"/>
    <property type="match status" value="1"/>
</dbReference>
<evidence type="ECO:0000313" key="2">
    <source>
        <dbReference type="EMBL" id="RCK81628.1"/>
    </source>
</evidence>
<evidence type="ECO:0000256" key="1">
    <source>
        <dbReference type="SAM" id="MobiDB-lite"/>
    </source>
</evidence>
<reference evidence="2 3" key="1">
    <citation type="submission" date="2018-05" db="EMBL/GenBank/DDBJ databases">
        <title>A metagenomic window into the 2 km-deep terrestrial subsurface aquifer revealed taxonomically and functionally diverse microbial community comprising novel uncultured bacterial lineages.</title>
        <authorList>
            <person name="Kadnikov V.V."/>
            <person name="Mardanov A.V."/>
            <person name="Beletsky A.V."/>
            <person name="Banks D."/>
            <person name="Pimenov N.V."/>
            <person name="Frank Y.A."/>
            <person name="Karnachuk O.V."/>
            <person name="Ravin N.V."/>
        </authorList>
    </citation>
    <scope>NUCLEOTIDE SEQUENCE [LARGE SCALE GENOMIC DNA]</scope>
    <source>
        <strain evidence="2">BY5</strain>
    </source>
</reference>
<dbReference type="Proteomes" id="UP000252355">
    <property type="component" value="Unassembled WGS sequence"/>
</dbReference>
<evidence type="ECO:0000313" key="3">
    <source>
        <dbReference type="Proteomes" id="UP000252355"/>
    </source>
</evidence>
<dbReference type="InterPro" id="IPR011989">
    <property type="entry name" value="ARM-like"/>
</dbReference>
<feature type="region of interest" description="Disordered" evidence="1">
    <location>
        <begin position="71"/>
        <end position="90"/>
    </location>
</feature>